<gene>
    <name evidence="2" type="ORF">DOTSEDRAFT_72077</name>
</gene>
<keyword evidence="3" id="KW-1185">Reference proteome</keyword>
<dbReference type="HOGENOM" id="CLU_1299684_0_0_1"/>
<proteinExistence type="predicted"/>
<feature type="compositionally biased region" description="Basic residues" evidence="1">
    <location>
        <begin position="183"/>
        <end position="194"/>
    </location>
</feature>
<feature type="region of interest" description="Disordered" evidence="1">
    <location>
        <begin position="183"/>
        <end position="212"/>
    </location>
</feature>
<protein>
    <submittedName>
        <fullName evidence="2">Uncharacterized protein</fullName>
    </submittedName>
</protein>
<organism evidence="2 3">
    <name type="scientific">Dothistroma septosporum (strain NZE10 / CBS 128990)</name>
    <name type="common">Red band needle blight fungus</name>
    <name type="synonym">Mycosphaerella pini</name>
    <dbReference type="NCBI Taxonomy" id="675120"/>
    <lineage>
        <taxon>Eukaryota</taxon>
        <taxon>Fungi</taxon>
        <taxon>Dikarya</taxon>
        <taxon>Ascomycota</taxon>
        <taxon>Pezizomycotina</taxon>
        <taxon>Dothideomycetes</taxon>
        <taxon>Dothideomycetidae</taxon>
        <taxon>Mycosphaerellales</taxon>
        <taxon>Mycosphaerellaceae</taxon>
        <taxon>Dothistroma</taxon>
    </lineage>
</organism>
<feature type="compositionally biased region" description="Polar residues" evidence="1">
    <location>
        <begin position="195"/>
        <end position="212"/>
    </location>
</feature>
<dbReference type="Proteomes" id="UP000016933">
    <property type="component" value="Unassembled WGS sequence"/>
</dbReference>
<sequence>MRAVFSPLRPCSPSVAPLSKPSTKFLDGVHMSKATCLATPHSCRRFRTFHLSAGVLAKHVTHESVATLFPRVLPLKLVLSGILSQSRSLPRDGYDFDIFSATETGGFQRHLYWEIADTGPDLFTFTCRLSGVATVTKMARTDDARCTSSFGIRTNEASRLCSATHQMVHLQRQRHRLEINTRDRRHSFQPRHSRTSTGSTLQGITSVPAGST</sequence>
<reference evidence="3" key="1">
    <citation type="journal article" date="2012" name="PLoS Genet.">
        <title>The genomes of the fungal plant pathogens Cladosporium fulvum and Dothistroma septosporum reveal adaptation to different hosts and lifestyles but also signatures of common ancestry.</title>
        <authorList>
            <person name="de Wit P.J.G.M."/>
            <person name="van der Burgt A."/>
            <person name="Oekmen B."/>
            <person name="Stergiopoulos I."/>
            <person name="Abd-Elsalam K.A."/>
            <person name="Aerts A.L."/>
            <person name="Bahkali A.H."/>
            <person name="Beenen H.G."/>
            <person name="Chettri P."/>
            <person name="Cox M.P."/>
            <person name="Datema E."/>
            <person name="de Vries R.P."/>
            <person name="Dhillon B."/>
            <person name="Ganley A.R."/>
            <person name="Griffiths S.A."/>
            <person name="Guo Y."/>
            <person name="Hamelin R.C."/>
            <person name="Henrissat B."/>
            <person name="Kabir M.S."/>
            <person name="Jashni M.K."/>
            <person name="Kema G."/>
            <person name="Klaubauf S."/>
            <person name="Lapidus A."/>
            <person name="Levasseur A."/>
            <person name="Lindquist E."/>
            <person name="Mehrabi R."/>
            <person name="Ohm R.A."/>
            <person name="Owen T.J."/>
            <person name="Salamov A."/>
            <person name="Schwelm A."/>
            <person name="Schijlen E."/>
            <person name="Sun H."/>
            <person name="van den Burg H.A."/>
            <person name="van Ham R.C.H.J."/>
            <person name="Zhang S."/>
            <person name="Goodwin S.B."/>
            <person name="Grigoriev I.V."/>
            <person name="Collemare J."/>
            <person name="Bradshaw R.E."/>
        </authorList>
    </citation>
    <scope>NUCLEOTIDE SEQUENCE [LARGE SCALE GENOMIC DNA]</scope>
    <source>
        <strain evidence="3">NZE10 / CBS 128990</strain>
    </source>
</reference>
<dbReference type="AlphaFoldDB" id="N1PLV4"/>
<evidence type="ECO:0000313" key="2">
    <source>
        <dbReference type="EMBL" id="EME44477.1"/>
    </source>
</evidence>
<evidence type="ECO:0000313" key="3">
    <source>
        <dbReference type="Proteomes" id="UP000016933"/>
    </source>
</evidence>
<name>N1PLV4_DOTSN</name>
<reference evidence="2 3" key="2">
    <citation type="journal article" date="2012" name="PLoS Pathog.">
        <title>Diverse lifestyles and strategies of plant pathogenesis encoded in the genomes of eighteen Dothideomycetes fungi.</title>
        <authorList>
            <person name="Ohm R.A."/>
            <person name="Feau N."/>
            <person name="Henrissat B."/>
            <person name="Schoch C.L."/>
            <person name="Horwitz B.A."/>
            <person name="Barry K.W."/>
            <person name="Condon B.J."/>
            <person name="Copeland A.C."/>
            <person name="Dhillon B."/>
            <person name="Glaser F."/>
            <person name="Hesse C.N."/>
            <person name="Kosti I."/>
            <person name="LaButti K."/>
            <person name="Lindquist E.A."/>
            <person name="Lucas S."/>
            <person name="Salamov A.A."/>
            <person name="Bradshaw R.E."/>
            <person name="Ciuffetti L."/>
            <person name="Hamelin R.C."/>
            <person name="Kema G.H.J."/>
            <person name="Lawrence C."/>
            <person name="Scott J.A."/>
            <person name="Spatafora J.W."/>
            <person name="Turgeon B.G."/>
            <person name="de Wit P.J.G.M."/>
            <person name="Zhong S."/>
            <person name="Goodwin S.B."/>
            <person name="Grigoriev I.V."/>
        </authorList>
    </citation>
    <scope>NUCLEOTIDE SEQUENCE [LARGE SCALE GENOMIC DNA]</scope>
    <source>
        <strain evidence="3">NZE10 / CBS 128990</strain>
    </source>
</reference>
<evidence type="ECO:0000256" key="1">
    <source>
        <dbReference type="SAM" id="MobiDB-lite"/>
    </source>
</evidence>
<dbReference type="EMBL" id="KB446539">
    <property type="protein sequence ID" value="EME44477.1"/>
    <property type="molecule type" value="Genomic_DNA"/>
</dbReference>
<accession>N1PLV4</accession>